<protein>
    <submittedName>
        <fullName evidence="2">AbrB/MazE/SpoVT family DNA-binding domain-containing protein</fullName>
    </submittedName>
</protein>
<dbReference type="InterPro" id="IPR037914">
    <property type="entry name" value="SpoVT-AbrB_sf"/>
</dbReference>
<dbReference type="Gene3D" id="2.10.260.10">
    <property type="match status" value="1"/>
</dbReference>
<evidence type="ECO:0000313" key="3">
    <source>
        <dbReference type="Proteomes" id="UP000474054"/>
    </source>
</evidence>
<evidence type="ECO:0000259" key="1">
    <source>
        <dbReference type="Pfam" id="PF04014"/>
    </source>
</evidence>
<dbReference type="RefSeq" id="WP_249041801.1">
    <property type="nucleotide sequence ID" value="NZ_WHYS01000008.1"/>
</dbReference>
<dbReference type="Pfam" id="PF04014">
    <property type="entry name" value="MazE_antitoxin"/>
    <property type="match status" value="1"/>
</dbReference>
<dbReference type="Proteomes" id="UP000474054">
    <property type="component" value="Unassembled WGS sequence"/>
</dbReference>
<keyword evidence="2" id="KW-0238">DNA-binding</keyword>
<name>A0A6G1T8G7_ACIAM</name>
<dbReference type="InterPro" id="IPR007159">
    <property type="entry name" value="SpoVT-AbrB_dom"/>
</dbReference>
<proteinExistence type="predicted"/>
<feature type="domain" description="SpoVT-AbrB" evidence="1">
    <location>
        <begin position="20"/>
        <end position="54"/>
    </location>
</feature>
<organism evidence="2 3">
    <name type="scientific">Acidianus ambivalens</name>
    <name type="common">Desulfurolobus ambivalens</name>
    <dbReference type="NCBI Taxonomy" id="2283"/>
    <lineage>
        <taxon>Archaea</taxon>
        <taxon>Thermoproteota</taxon>
        <taxon>Thermoprotei</taxon>
        <taxon>Sulfolobales</taxon>
        <taxon>Sulfolobaceae</taxon>
        <taxon>Acidianus</taxon>
    </lineage>
</organism>
<comment type="caution">
    <text evidence="2">The sequence shown here is derived from an EMBL/GenBank/DDBJ whole genome shotgun (WGS) entry which is preliminary data.</text>
</comment>
<dbReference type="AlphaFoldDB" id="A0A6G1T8G7"/>
<dbReference type="GO" id="GO:0003677">
    <property type="term" value="F:DNA binding"/>
    <property type="evidence" value="ECO:0007669"/>
    <property type="project" value="UniProtKB-KW"/>
</dbReference>
<evidence type="ECO:0000313" key="2">
    <source>
        <dbReference type="EMBL" id="MQL56610.1"/>
    </source>
</evidence>
<accession>A0A6G1T8G7</accession>
<reference evidence="2 3" key="1">
    <citation type="submission" date="2019-10" db="EMBL/GenBank/DDBJ databases">
        <title>Comparative genomics of sulfur disproportionating microorganisms.</title>
        <authorList>
            <person name="Ward L.M."/>
            <person name="Bertran E."/>
            <person name="Johnston D."/>
        </authorList>
    </citation>
    <scope>NUCLEOTIDE SEQUENCE [LARGE SCALE GENOMIC DNA]</scope>
    <source>
        <strain evidence="2 3">DSM 3772</strain>
    </source>
</reference>
<gene>
    <name evidence="2" type="ORF">GFB69_13170</name>
</gene>
<sequence length="56" mass="6527">MVKLLAKKGGRNDYTYYLNIPREIAKSLGLKRGDRFELIVEQRDGELALVYKKVKK</sequence>
<dbReference type="EMBL" id="WHYS01000008">
    <property type="protein sequence ID" value="MQL56610.1"/>
    <property type="molecule type" value="Genomic_DNA"/>
</dbReference>
<dbReference type="SUPFAM" id="SSF89447">
    <property type="entry name" value="AbrB/MazE/MraZ-like"/>
    <property type="match status" value="1"/>
</dbReference>